<evidence type="ECO:0000313" key="1">
    <source>
        <dbReference type="EMBL" id="EKC39485.1"/>
    </source>
</evidence>
<dbReference type="HOGENOM" id="CLU_1588105_0_0_1"/>
<sequence>MTSGPFPDAPRCHNITASPLLNRAGLQLVFTWAGPADGSFVFLRGFYLEIALSSNAFQAGSYIIDLIDNGHLFSNRSLFSFLTIETFQMKCEYNEPLTQPLYVYVSSLPSPSDLNYLDDACKLTLDYPPSISSTAEMSLGITAVNMNPPTNGLSLIDFVEIKYITFSR</sequence>
<protein>
    <submittedName>
        <fullName evidence="1">Uncharacterized protein</fullName>
    </submittedName>
</protein>
<dbReference type="EMBL" id="JH818386">
    <property type="protein sequence ID" value="EKC39485.1"/>
    <property type="molecule type" value="Genomic_DNA"/>
</dbReference>
<reference evidence="1" key="1">
    <citation type="journal article" date="2012" name="Nature">
        <title>The oyster genome reveals stress adaptation and complexity of shell formation.</title>
        <authorList>
            <person name="Zhang G."/>
            <person name="Fang X."/>
            <person name="Guo X."/>
            <person name="Li L."/>
            <person name="Luo R."/>
            <person name="Xu F."/>
            <person name="Yang P."/>
            <person name="Zhang L."/>
            <person name="Wang X."/>
            <person name="Qi H."/>
            <person name="Xiong Z."/>
            <person name="Que H."/>
            <person name="Xie Y."/>
            <person name="Holland P.W."/>
            <person name="Paps J."/>
            <person name="Zhu Y."/>
            <person name="Wu F."/>
            <person name="Chen Y."/>
            <person name="Wang J."/>
            <person name="Peng C."/>
            <person name="Meng J."/>
            <person name="Yang L."/>
            <person name="Liu J."/>
            <person name="Wen B."/>
            <person name="Zhang N."/>
            <person name="Huang Z."/>
            <person name="Zhu Q."/>
            <person name="Feng Y."/>
            <person name="Mount A."/>
            <person name="Hedgecock D."/>
            <person name="Xu Z."/>
            <person name="Liu Y."/>
            <person name="Domazet-Loso T."/>
            <person name="Du Y."/>
            <person name="Sun X."/>
            <person name="Zhang S."/>
            <person name="Liu B."/>
            <person name="Cheng P."/>
            <person name="Jiang X."/>
            <person name="Li J."/>
            <person name="Fan D."/>
            <person name="Wang W."/>
            <person name="Fu W."/>
            <person name="Wang T."/>
            <person name="Wang B."/>
            <person name="Zhang J."/>
            <person name="Peng Z."/>
            <person name="Li Y."/>
            <person name="Li N."/>
            <person name="Wang J."/>
            <person name="Chen M."/>
            <person name="He Y."/>
            <person name="Tan F."/>
            <person name="Song X."/>
            <person name="Zheng Q."/>
            <person name="Huang R."/>
            <person name="Yang H."/>
            <person name="Du X."/>
            <person name="Chen L."/>
            <person name="Yang M."/>
            <person name="Gaffney P.M."/>
            <person name="Wang S."/>
            <person name="Luo L."/>
            <person name="She Z."/>
            <person name="Ming Y."/>
            <person name="Huang W."/>
            <person name="Zhang S."/>
            <person name="Huang B."/>
            <person name="Zhang Y."/>
            <person name="Qu T."/>
            <person name="Ni P."/>
            <person name="Miao G."/>
            <person name="Wang J."/>
            <person name="Wang Q."/>
            <person name="Steinberg C.E."/>
            <person name="Wang H."/>
            <person name="Li N."/>
            <person name="Qian L."/>
            <person name="Zhang G."/>
            <person name="Li Y."/>
            <person name="Yang H."/>
            <person name="Liu X."/>
            <person name="Wang J."/>
            <person name="Yin Y."/>
            <person name="Wang J."/>
        </authorList>
    </citation>
    <scope>NUCLEOTIDE SEQUENCE [LARGE SCALE GENOMIC DNA]</scope>
    <source>
        <strain evidence="1">05x7-T-G4-1.051#20</strain>
    </source>
</reference>
<proteinExistence type="predicted"/>
<organism evidence="1">
    <name type="scientific">Magallana gigas</name>
    <name type="common">Pacific oyster</name>
    <name type="synonym">Crassostrea gigas</name>
    <dbReference type="NCBI Taxonomy" id="29159"/>
    <lineage>
        <taxon>Eukaryota</taxon>
        <taxon>Metazoa</taxon>
        <taxon>Spiralia</taxon>
        <taxon>Lophotrochozoa</taxon>
        <taxon>Mollusca</taxon>
        <taxon>Bivalvia</taxon>
        <taxon>Autobranchia</taxon>
        <taxon>Pteriomorphia</taxon>
        <taxon>Ostreida</taxon>
        <taxon>Ostreoidea</taxon>
        <taxon>Ostreidae</taxon>
        <taxon>Magallana</taxon>
    </lineage>
</organism>
<name>K1RDV1_MAGGI</name>
<gene>
    <name evidence="1" type="ORF">CGI_10027890</name>
</gene>
<dbReference type="InParanoid" id="K1RDV1"/>
<dbReference type="AlphaFoldDB" id="K1RDV1"/>
<accession>K1RDV1</accession>